<dbReference type="GO" id="GO:0009847">
    <property type="term" value="P:spore germination"/>
    <property type="evidence" value="ECO:0007669"/>
    <property type="project" value="InterPro"/>
</dbReference>
<proteinExistence type="inferred from homology"/>
<dbReference type="PANTHER" id="PTHR35789">
    <property type="entry name" value="SPORE GERMINATION PROTEIN B3"/>
    <property type="match status" value="1"/>
</dbReference>
<dbReference type="InterPro" id="IPR008844">
    <property type="entry name" value="Spore_GerAC-like"/>
</dbReference>
<evidence type="ECO:0000313" key="10">
    <source>
        <dbReference type="EMBL" id="MDQ0216031.1"/>
    </source>
</evidence>
<keyword evidence="11" id="KW-1185">Reference proteome</keyword>
<comment type="caution">
    <text evidence="10">The sequence shown here is derived from an EMBL/GenBank/DDBJ whole genome shotgun (WGS) entry which is preliminary data.</text>
</comment>
<dbReference type="InterPro" id="IPR057336">
    <property type="entry name" value="GerAC_N"/>
</dbReference>
<sequence length="392" mass="43958">MPKTTTIFLLLIVSLFLSGCWNRREFNELAITSGIGIDKVKNEYRVTAQVINPQAIANPKGLGVGSPFIVFEAKDKTIIKALRKLALNSPRKIYVAHLNILIIEEEVASEGIGEILDLFYRDQEIRSDFDVLVTKDHSAKDVLSTSTPFIPVPARGIQEKLIISNEFYDASKATTIRELISKSLASGVHPVVPSITSKKKRSDVPSASKEPPIPIGKLAVFHNDKLKGWLSNGEAQTYNTMTNNIGNSIVSFPCSKHGKGILESIKVKTTLSPHVNGDPEMNVHIFYKGRISELDCIQSVTTVEDIKALERKIEEYLTKFYDSEITKIQEMGVDIFGFGQEFHRKEPVEWDKMEKNWDDIFKKLKVNTKVDVHITNTGTIKNSLMKQLQGEK</sequence>
<feature type="domain" description="Spore germination GerAC-like C-terminal" evidence="8">
    <location>
        <begin position="218"/>
        <end position="378"/>
    </location>
</feature>
<evidence type="ECO:0000256" key="1">
    <source>
        <dbReference type="ARBA" id="ARBA00004635"/>
    </source>
</evidence>
<comment type="similarity">
    <text evidence="2">Belongs to the GerABKC lipoprotein family.</text>
</comment>
<dbReference type="InterPro" id="IPR038501">
    <property type="entry name" value="Spore_GerAC_C_sf"/>
</dbReference>
<dbReference type="Gene3D" id="3.30.300.210">
    <property type="entry name" value="Nutrient germinant receptor protein C, domain 3"/>
    <property type="match status" value="1"/>
</dbReference>
<dbReference type="Proteomes" id="UP001237207">
    <property type="component" value="Unassembled WGS sequence"/>
</dbReference>
<dbReference type="Gene3D" id="6.20.190.10">
    <property type="entry name" value="Nutrient germinant receptor protein C, domain 1"/>
    <property type="match status" value="1"/>
</dbReference>
<accession>A0AAJ1WLB5</accession>
<evidence type="ECO:0000256" key="3">
    <source>
        <dbReference type="ARBA" id="ARBA00022544"/>
    </source>
</evidence>
<dbReference type="RefSeq" id="WP_307258030.1">
    <property type="nucleotide sequence ID" value="NZ_JAUSUC010000033.1"/>
</dbReference>
<evidence type="ECO:0000256" key="5">
    <source>
        <dbReference type="ARBA" id="ARBA00023136"/>
    </source>
</evidence>
<keyword evidence="7" id="KW-0449">Lipoprotein</keyword>
<evidence type="ECO:0000259" key="9">
    <source>
        <dbReference type="Pfam" id="PF25198"/>
    </source>
</evidence>
<feature type="domain" description="Spore germination protein N-terminal" evidence="9">
    <location>
        <begin position="22"/>
        <end position="196"/>
    </location>
</feature>
<dbReference type="InterPro" id="IPR046953">
    <property type="entry name" value="Spore_GerAC-like_C"/>
</dbReference>
<gene>
    <name evidence="10" type="ORF">J2S13_002453</name>
</gene>
<dbReference type="Pfam" id="PF25198">
    <property type="entry name" value="Spore_GerAC_N"/>
    <property type="match status" value="1"/>
</dbReference>
<evidence type="ECO:0000256" key="4">
    <source>
        <dbReference type="ARBA" id="ARBA00022729"/>
    </source>
</evidence>
<keyword evidence="5" id="KW-0472">Membrane</keyword>
<reference evidence="10" key="1">
    <citation type="submission" date="2023-07" db="EMBL/GenBank/DDBJ databases">
        <title>Genomic Encyclopedia of Type Strains, Phase IV (KMG-IV): sequencing the most valuable type-strain genomes for metagenomic binning, comparative biology and taxonomic classification.</title>
        <authorList>
            <person name="Goeker M."/>
        </authorList>
    </citation>
    <scope>NUCLEOTIDE SEQUENCE</scope>
    <source>
        <strain evidence="10">DSM 23947</strain>
    </source>
</reference>
<dbReference type="AlphaFoldDB" id="A0AAJ1WLB5"/>
<dbReference type="Pfam" id="PF05504">
    <property type="entry name" value="Spore_GerAC"/>
    <property type="match status" value="1"/>
</dbReference>
<organism evidence="10 11">
    <name type="scientific">Oikeobacillus pervagus</name>
    <dbReference type="NCBI Taxonomy" id="1325931"/>
    <lineage>
        <taxon>Bacteria</taxon>
        <taxon>Bacillati</taxon>
        <taxon>Bacillota</taxon>
        <taxon>Bacilli</taxon>
        <taxon>Bacillales</taxon>
        <taxon>Bacillaceae</taxon>
        <taxon>Oikeobacillus</taxon>
    </lineage>
</organism>
<evidence type="ECO:0000259" key="8">
    <source>
        <dbReference type="Pfam" id="PF05504"/>
    </source>
</evidence>
<protein>
    <submittedName>
        <fullName evidence="10">Spore germination protein KC</fullName>
    </submittedName>
</protein>
<comment type="subcellular location">
    <subcellularLocation>
        <location evidence="1">Membrane</location>
        <topology evidence="1">Lipid-anchor</topology>
    </subcellularLocation>
</comment>
<dbReference type="GO" id="GO:0016020">
    <property type="term" value="C:membrane"/>
    <property type="evidence" value="ECO:0007669"/>
    <property type="project" value="UniProtKB-SubCell"/>
</dbReference>
<keyword evidence="4" id="KW-0732">Signal</keyword>
<keyword evidence="6" id="KW-0564">Palmitate</keyword>
<keyword evidence="3" id="KW-0309">Germination</keyword>
<dbReference type="PROSITE" id="PS51257">
    <property type="entry name" value="PROKAR_LIPOPROTEIN"/>
    <property type="match status" value="1"/>
</dbReference>
<evidence type="ECO:0000256" key="6">
    <source>
        <dbReference type="ARBA" id="ARBA00023139"/>
    </source>
</evidence>
<dbReference type="PANTHER" id="PTHR35789:SF1">
    <property type="entry name" value="SPORE GERMINATION PROTEIN B3"/>
    <property type="match status" value="1"/>
</dbReference>
<dbReference type="NCBIfam" id="TIGR02887">
    <property type="entry name" value="spore_ger_x_C"/>
    <property type="match status" value="1"/>
</dbReference>
<dbReference type="EMBL" id="JAUSUC010000033">
    <property type="protein sequence ID" value="MDQ0216031.1"/>
    <property type="molecule type" value="Genomic_DNA"/>
</dbReference>
<name>A0AAJ1WLB5_9BACI</name>
<evidence type="ECO:0000313" key="11">
    <source>
        <dbReference type="Proteomes" id="UP001237207"/>
    </source>
</evidence>
<evidence type="ECO:0000256" key="7">
    <source>
        <dbReference type="ARBA" id="ARBA00023288"/>
    </source>
</evidence>
<evidence type="ECO:0000256" key="2">
    <source>
        <dbReference type="ARBA" id="ARBA00007886"/>
    </source>
</evidence>